<dbReference type="EMBL" id="BMJI01000008">
    <property type="protein sequence ID" value="GGC90829.1"/>
    <property type="molecule type" value="Genomic_DNA"/>
</dbReference>
<feature type="domain" description="Stealth protein CR2 conserved region 2" evidence="4">
    <location>
        <begin position="261"/>
        <end position="366"/>
    </location>
</feature>
<feature type="domain" description="Stealth protein CR3 conserved region 3" evidence="6">
    <location>
        <begin position="412"/>
        <end position="458"/>
    </location>
</feature>
<evidence type="ECO:0000259" key="5">
    <source>
        <dbReference type="Pfam" id="PF17101"/>
    </source>
</evidence>
<dbReference type="InterPro" id="IPR047141">
    <property type="entry name" value="Stealth"/>
</dbReference>
<proteinExistence type="inferred from homology"/>
<evidence type="ECO:0000259" key="6">
    <source>
        <dbReference type="Pfam" id="PF17102"/>
    </source>
</evidence>
<name>A0ABQ1P7U5_9MICC</name>
<dbReference type="Pfam" id="PF11380">
    <property type="entry name" value="Stealth_CR2"/>
    <property type="match status" value="1"/>
</dbReference>
<feature type="domain" description="Stealth protein CR4 conserved region 4" evidence="7">
    <location>
        <begin position="487"/>
        <end position="534"/>
    </location>
</feature>
<dbReference type="InterPro" id="IPR031358">
    <property type="entry name" value="Stealth_CR1"/>
</dbReference>
<accession>A0ABQ1P7U5</accession>
<evidence type="ECO:0000256" key="3">
    <source>
        <dbReference type="ARBA" id="ARBA00023169"/>
    </source>
</evidence>
<evidence type="ECO:0000259" key="7">
    <source>
        <dbReference type="Pfam" id="PF17103"/>
    </source>
</evidence>
<feature type="domain" description="Stealth protein CR1 conserved region 1" evidence="5">
    <location>
        <begin position="223"/>
        <end position="249"/>
    </location>
</feature>
<dbReference type="InterPro" id="IPR021520">
    <property type="entry name" value="Stealth_CR2"/>
</dbReference>
<dbReference type="Pfam" id="PF17102">
    <property type="entry name" value="Stealth_CR3"/>
    <property type="match status" value="1"/>
</dbReference>
<sequence>MNPTVTPNDVYHATAEDETFLTAVQEVTSAAAGRRLSDRPDVVHSVRGYALVNEGLTPHEAMVEDLLFVRDALDRAGISFLLVRGNDARPVIAVPWTERRKLRAALVAACEDEPFYSVTVDARKNRSLLVADGKLTESTRARMFRLYRPRVVLHGGLLYGHETGVQIELWKWEGETLQLPIENSVTRRSLPADEATRGTVERFGRTWPTIENMFADHATDIDFPIDIVFSWVNGSDTELLARRASYLPGVVMGEGDDAEARYRQIDELRYALRSVHMFAPWIRRVFLCTDSALPDWLDPEHPDITVVRAADHFADASVLPVFNSQAIEAQLQNIEGLSEHFLYSNDDMFFGRPVSPDMFFSPGGITKFIEASTRIGLGDNHLDRSGFENAARVNRRLLYEKFGRITTRHLEHTAAPLRKSVLREMEHEFSAEFAETAASRFRAKDNISVTNSLYHYYALLTGRAVTKVGAKVKYVDTTVPSGLNKLDKLLRKRNQDFFCLNDGSFPEVSAAERQERVTDFLTRYFPIPAPWERTRVSDPTSES</sequence>
<dbReference type="Proteomes" id="UP000597761">
    <property type="component" value="Unassembled WGS sequence"/>
</dbReference>
<evidence type="ECO:0000256" key="1">
    <source>
        <dbReference type="ARBA" id="ARBA00007583"/>
    </source>
</evidence>
<dbReference type="Pfam" id="PF17103">
    <property type="entry name" value="Stealth_CR4"/>
    <property type="match status" value="1"/>
</dbReference>
<gene>
    <name evidence="8" type="primary">cpsY</name>
    <name evidence="8" type="ORF">GCM10011512_17360</name>
</gene>
<dbReference type="PANTHER" id="PTHR24045">
    <property type="match status" value="1"/>
</dbReference>
<dbReference type="Pfam" id="PF17101">
    <property type="entry name" value="Stealth_CR1"/>
    <property type="match status" value="1"/>
</dbReference>
<keyword evidence="3" id="KW-0270">Exopolysaccharide synthesis</keyword>
<comment type="caution">
    <text evidence="8">The sequence shown here is derived from an EMBL/GenBank/DDBJ whole genome shotgun (WGS) entry which is preliminary data.</text>
</comment>
<evidence type="ECO:0000313" key="9">
    <source>
        <dbReference type="Proteomes" id="UP000597761"/>
    </source>
</evidence>
<organism evidence="8 9">
    <name type="scientific">Tersicoccus solisilvae</name>
    <dbReference type="NCBI Taxonomy" id="1882339"/>
    <lineage>
        <taxon>Bacteria</taxon>
        <taxon>Bacillati</taxon>
        <taxon>Actinomycetota</taxon>
        <taxon>Actinomycetes</taxon>
        <taxon>Micrococcales</taxon>
        <taxon>Micrococcaceae</taxon>
        <taxon>Tersicoccus</taxon>
    </lineage>
</organism>
<keyword evidence="9" id="KW-1185">Reference proteome</keyword>
<reference evidence="9" key="1">
    <citation type="journal article" date="2019" name="Int. J. Syst. Evol. Microbiol.">
        <title>The Global Catalogue of Microorganisms (GCM) 10K type strain sequencing project: providing services to taxonomists for standard genome sequencing and annotation.</title>
        <authorList>
            <consortium name="The Broad Institute Genomics Platform"/>
            <consortium name="The Broad Institute Genome Sequencing Center for Infectious Disease"/>
            <person name="Wu L."/>
            <person name="Ma J."/>
        </authorList>
    </citation>
    <scope>NUCLEOTIDE SEQUENCE [LARGE SCALE GENOMIC DNA]</scope>
    <source>
        <strain evidence="9">CGMCC 1.15480</strain>
    </source>
</reference>
<evidence type="ECO:0000313" key="8">
    <source>
        <dbReference type="EMBL" id="GGC90829.1"/>
    </source>
</evidence>
<protein>
    <submittedName>
        <fullName evidence="8">Exopolysaccharide phosphotransferase CpsY</fullName>
    </submittedName>
</protein>
<dbReference type="PANTHER" id="PTHR24045:SF0">
    <property type="entry name" value="N-ACETYLGLUCOSAMINE-1-PHOSPHOTRANSFERASE SUBUNITS ALPHA_BETA"/>
    <property type="match status" value="1"/>
</dbReference>
<evidence type="ECO:0000259" key="4">
    <source>
        <dbReference type="Pfam" id="PF11380"/>
    </source>
</evidence>
<comment type="similarity">
    <text evidence="1">Belongs to the stealth family.</text>
</comment>
<dbReference type="InterPro" id="IPR031356">
    <property type="entry name" value="Stealth_CR4"/>
</dbReference>
<evidence type="ECO:0000256" key="2">
    <source>
        <dbReference type="ARBA" id="ARBA00022679"/>
    </source>
</evidence>
<dbReference type="InterPro" id="IPR031357">
    <property type="entry name" value="Stealth_CR3"/>
</dbReference>
<keyword evidence="2" id="KW-0808">Transferase</keyword>